<organism evidence="1 2">
    <name type="scientific">Bodo saltans</name>
    <name type="common">Flagellated protozoan</name>
    <dbReference type="NCBI Taxonomy" id="75058"/>
    <lineage>
        <taxon>Eukaryota</taxon>
        <taxon>Discoba</taxon>
        <taxon>Euglenozoa</taxon>
        <taxon>Kinetoplastea</taxon>
        <taxon>Metakinetoplastina</taxon>
        <taxon>Eubodonida</taxon>
        <taxon>Bodonidae</taxon>
        <taxon>Bodo</taxon>
    </lineage>
</organism>
<reference evidence="2" key="1">
    <citation type="submission" date="2015-09" db="EMBL/GenBank/DDBJ databases">
        <authorList>
            <consortium name="Pathogen Informatics"/>
        </authorList>
    </citation>
    <scope>NUCLEOTIDE SEQUENCE [LARGE SCALE GENOMIC DNA]</scope>
    <source>
        <strain evidence="2">Lake Konstanz</strain>
    </source>
</reference>
<keyword evidence="2" id="KW-1185">Reference proteome</keyword>
<dbReference type="AlphaFoldDB" id="A0A0S4JTX7"/>
<accession>A0A0S4JTX7</accession>
<evidence type="ECO:0000313" key="2">
    <source>
        <dbReference type="Proteomes" id="UP000051952"/>
    </source>
</evidence>
<sequence length="755" mass="84762">MRARALHGCGSTSVHPNFYTRITFPLYRANSTPNYYDPFTWPNYWTAAKIKSVLEGNLVNPHDPPVYETLAMFLQKGFLDEIATLVLAKVRPPPHPPVDLEDYLQQHLDPKADRADMLLAEREPLLKPLNDGLTPKSGSPKREIVFSYSPRGSGKTQFLKWFVFKERAEAMKCGRVIVRCCEVAVRNKSSWMDLVMKDTSGNNAASSATNFTDLGICELIRSHVELVTGCYQHQSQYKDPPTAYATWISETQRCFCIPPDKEGVAPLIILDTCELLAAHNHRSLVHSSKDRTVKTNSKAAPYTLLEAFCRSMPAPYGIALFGCNAKISKHHVFLTQANVTPLGPLLPLSEVGFQAAVSNSWKTEVDKEILTPLFHLAGGLPRLLRLALQPYTSCLARGSFDAFSKIFEAFKTAAKPACFPTDDKWFPHVYTCLLASSTKAKVEGSELIVSNPAWVTSRRKNRKTYDEAVIRSMGSHNPTTKRFMVPPITFVDAAVKQFMSTLATNAAADAPIKPSELHPFLNADVVEHFGRRSHLERGRQFEKPFTYAVYARYLLEYWKNTKKKWISLAKVFEGALKAEQVSVAERYEVNLSAGFKRDVGQRYEDAVENAATYMGGSAHHDAYIWCREKARTGNIVPFPVPLQLRHGASKKVKDLEIQLLRRKPTLKKGVSTRKKTHKKGTKLTKAVTPSSKDKVRLLLSVNEDARDVIKGHEDDILMINADEMSSISWLGLVSPTKKKRKISGHTARVRRKKSQ</sequence>
<name>A0A0S4JTX7_BODSA</name>
<dbReference type="EMBL" id="CYKH01002062">
    <property type="protein sequence ID" value="CUG92571.1"/>
    <property type="molecule type" value="Genomic_DNA"/>
</dbReference>
<proteinExistence type="predicted"/>
<gene>
    <name evidence="1" type="ORF">BSAL_38265</name>
</gene>
<protein>
    <submittedName>
        <fullName evidence="1">Bodo-specific multi-copy gene family, putative</fullName>
    </submittedName>
</protein>
<dbReference type="VEuPathDB" id="TriTrypDB:BSAL_38265"/>
<evidence type="ECO:0000313" key="1">
    <source>
        <dbReference type="EMBL" id="CUG92571.1"/>
    </source>
</evidence>
<dbReference type="Proteomes" id="UP000051952">
    <property type="component" value="Unassembled WGS sequence"/>
</dbReference>